<evidence type="ECO:0000259" key="4">
    <source>
        <dbReference type="PROSITE" id="PS50043"/>
    </source>
</evidence>
<dbReference type="EMBL" id="BMYK01000027">
    <property type="protein sequence ID" value="GHC98800.1"/>
    <property type="molecule type" value="Genomic_DNA"/>
</dbReference>
<dbReference type="InterPro" id="IPR016032">
    <property type="entry name" value="Sig_transdc_resp-reg_C-effctor"/>
</dbReference>
<protein>
    <submittedName>
        <fullName evidence="5">DNA-binding response regulator</fullName>
    </submittedName>
</protein>
<dbReference type="GO" id="GO:0003677">
    <property type="term" value="F:DNA binding"/>
    <property type="evidence" value="ECO:0007669"/>
    <property type="project" value="UniProtKB-KW"/>
</dbReference>
<evidence type="ECO:0000256" key="3">
    <source>
        <dbReference type="ARBA" id="ARBA00023163"/>
    </source>
</evidence>
<proteinExistence type="predicted"/>
<feature type="domain" description="HTH luxR-type" evidence="4">
    <location>
        <begin position="124"/>
        <end position="189"/>
    </location>
</feature>
<reference evidence="6" key="1">
    <citation type="journal article" date="2019" name="Int. J. Syst. Evol. Microbiol.">
        <title>The Global Catalogue of Microorganisms (GCM) 10K type strain sequencing project: providing services to taxonomists for standard genome sequencing and annotation.</title>
        <authorList>
            <consortium name="The Broad Institute Genomics Platform"/>
            <consortium name="The Broad Institute Genome Sequencing Center for Infectious Disease"/>
            <person name="Wu L."/>
            <person name="Ma J."/>
        </authorList>
    </citation>
    <scope>NUCLEOTIDE SEQUENCE [LARGE SCALE GENOMIC DNA]</scope>
    <source>
        <strain evidence="6">KCTC 23314</strain>
    </source>
</reference>
<evidence type="ECO:0000313" key="5">
    <source>
        <dbReference type="EMBL" id="GHC98800.1"/>
    </source>
</evidence>
<gene>
    <name evidence="5" type="ORF">GCM10007320_54840</name>
</gene>
<accession>A0ABQ3GAA2</accession>
<evidence type="ECO:0000256" key="1">
    <source>
        <dbReference type="ARBA" id="ARBA00023015"/>
    </source>
</evidence>
<dbReference type="SUPFAM" id="SSF46894">
    <property type="entry name" value="C-terminal effector domain of the bipartite response regulators"/>
    <property type="match status" value="1"/>
</dbReference>
<keyword evidence="3" id="KW-0804">Transcription</keyword>
<dbReference type="CDD" id="cd06170">
    <property type="entry name" value="LuxR_C_like"/>
    <property type="match status" value="1"/>
</dbReference>
<dbReference type="SMART" id="SM00421">
    <property type="entry name" value="HTH_LUXR"/>
    <property type="match status" value="1"/>
</dbReference>
<sequence length="194" mass="20459">MTKLPASRIQVLVAHPDPLLALGLVAALGQQPGIEIVSSGAADVVLTDYAGGLALAGQRSAGTPARILVLAVQDREQEVRTALERGVHGYLLAGSRVDDLLEGIRALAQGQRYLSLAAAQRMADSMTREHLTGRESDVLRLLVQGCCNKTIARQLEIAVGTVKAHVKGIMSKLQANSRTQVVSIAMARGLAARP</sequence>
<dbReference type="Pfam" id="PF00196">
    <property type="entry name" value="GerE"/>
    <property type="match status" value="1"/>
</dbReference>
<dbReference type="RefSeq" id="WP_189690060.1">
    <property type="nucleotide sequence ID" value="NZ_BMYK01000027.1"/>
</dbReference>
<dbReference type="Gene3D" id="3.40.50.2300">
    <property type="match status" value="1"/>
</dbReference>
<evidence type="ECO:0000313" key="6">
    <source>
        <dbReference type="Proteomes" id="UP000626210"/>
    </source>
</evidence>
<dbReference type="PROSITE" id="PS50043">
    <property type="entry name" value="HTH_LUXR_2"/>
    <property type="match status" value="1"/>
</dbReference>
<comment type="caution">
    <text evidence="5">The sequence shown here is derived from an EMBL/GenBank/DDBJ whole genome shotgun (WGS) entry which is preliminary data.</text>
</comment>
<dbReference type="Proteomes" id="UP000626210">
    <property type="component" value="Unassembled WGS sequence"/>
</dbReference>
<keyword evidence="6" id="KW-1185">Reference proteome</keyword>
<dbReference type="PANTHER" id="PTHR44688:SF16">
    <property type="entry name" value="DNA-BINDING TRANSCRIPTIONAL ACTIVATOR DEVR_DOSR"/>
    <property type="match status" value="1"/>
</dbReference>
<evidence type="ECO:0000256" key="2">
    <source>
        <dbReference type="ARBA" id="ARBA00023125"/>
    </source>
</evidence>
<keyword evidence="2 5" id="KW-0238">DNA-binding</keyword>
<keyword evidence="1" id="KW-0805">Transcription regulation</keyword>
<dbReference type="InterPro" id="IPR000792">
    <property type="entry name" value="Tscrpt_reg_LuxR_C"/>
</dbReference>
<name>A0ABQ3GAA2_9BURK</name>
<organism evidence="5 6">
    <name type="scientific">Pseudorhodoferax aquiterrae</name>
    <dbReference type="NCBI Taxonomy" id="747304"/>
    <lineage>
        <taxon>Bacteria</taxon>
        <taxon>Pseudomonadati</taxon>
        <taxon>Pseudomonadota</taxon>
        <taxon>Betaproteobacteria</taxon>
        <taxon>Burkholderiales</taxon>
        <taxon>Comamonadaceae</taxon>
    </lineage>
</organism>
<dbReference type="PRINTS" id="PR00038">
    <property type="entry name" value="HTHLUXR"/>
</dbReference>
<dbReference type="InterPro" id="IPR011006">
    <property type="entry name" value="CheY-like_superfamily"/>
</dbReference>
<dbReference type="PANTHER" id="PTHR44688">
    <property type="entry name" value="DNA-BINDING TRANSCRIPTIONAL ACTIVATOR DEVR_DOSR"/>
    <property type="match status" value="1"/>
</dbReference>
<dbReference type="SUPFAM" id="SSF52172">
    <property type="entry name" value="CheY-like"/>
    <property type="match status" value="1"/>
</dbReference>